<name>A0ACB8RGV0_9AGAM</name>
<organism evidence="1 2">
    <name type="scientific">Auriscalpium vulgare</name>
    <dbReference type="NCBI Taxonomy" id="40419"/>
    <lineage>
        <taxon>Eukaryota</taxon>
        <taxon>Fungi</taxon>
        <taxon>Dikarya</taxon>
        <taxon>Basidiomycota</taxon>
        <taxon>Agaricomycotina</taxon>
        <taxon>Agaricomycetes</taxon>
        <taxon>Russulales</taxon>
        <taxon>Auriscalpiaceae</taxon>
        <taxon>Auriscalpium</taxon>
    </lineage>
</organism>
<comment type="caution">
    <text evidence="1">The sequence shown here is derived from an EMBL/GenBank/DDBJ whole genome shotgun (WGS) entry which is preliminary data.</text>
</comment>
<keyword evidence="2" id="KW-1185">Reference proteome</keyword>
<reference evidence="1" key="1">
    <citation type="submission" date="2021-02" db="EMBL/GenBank/DDBJ databases">
        <authorList>
            <consortium name="DOE Joint Genome Institute"/>
            <person name="Ahrendt S."/>
            <person name="Looney B.P."/>
            <person name="Miyauchi S."/>
            <person name="Morin E."/>
            <person name="Drula E."/>
            <person name="Courty P.E."/>
            <person name="Chicoki N."/>
            <person name="Fauchery L."/>
            <person name="Kohler A."/>
            <person name="Kuo A."/>
            <person name="Labutti K."/>
            <person name="Pangilinan J."/>
            <person name="Lipzen A."/>
            <person name="Riley R."/>
            <person name="Andreopoulos W."/>
            <person name="He G."/>
            <person name="Johnson J."/>
            <person name="Barry K.W."/>
            <person name="Grigoriev I.V."/>
            <person name="Nagy L."/>
            <person name="Hibbett D."/>
            <person name="Henrissat B."/>
            <person name="Matheny P.B."/>
            <person name="Labbe J."/>
            <person name="Martin F."/>
        </authorList>
    </citation>
    <scope>NUCLEOTIDE SEQUENCE</scope>
    <source>
        <strain evidence="1">FP105234-sp</strain>
    </source>
</reference>
<evidence type="ECO:0000313" key="2">
    <source>
        <dbReference type="Proteomes" id="UP000814033"/>
    </source>
</evidence>
<proteinExistence type="predicted"/>
<evidence type="ECO:0000313" key="1">
    <source>
        <dbReference type="EMBL" id="KAI0043137.1"/>
    </source>
</evidence>
<dbReference type="Proteomes" id="UP000814033">
    <property type="component" value="Unassembled WGS sequence"/>
</dbReference>
<accession>A0ACB8RGV0</accession>
<protein>
    <submittedName>
        <fullName evidence="1">Uncharacterized protein</fullName>
    </submittedName>
</protein>
<dbReference type="EMBL" id="MU276031">
    <property type="protein sequence ID" value="KAI0043137.1"/>
    <property type="molecule type" value="Genomic_DNA"/>
</dbReference>
<sequence length="408" mass="45845">MRKSLPPELLLLVVELGSPDVQLVVRTLSKQFCALATPVAFRTLRCLNTPRSASGFLSILDHTDLKDHVKNVVYYDVDGAREWYGQGGDMDDDEHIDLEYAAETDLSDAEEDELFVTLTEAFSRLHTLPSLNAISVTFPLGFYTFYPDFDDGILLSAYEARVASVPELRIQLEILARLEVFATARYFASQGLAPLRSLTIRNLNSFFNHRLSFSTFRRLFEGLTTLRLSIFTSIDATENVLIPSLTYFCTKTLPPLLRACTSTLTSLTFQLDQVFGHDVDLFLGDLHYPHLRQYLSLCSVLFSDATGIETLITSHAHTLRSLITSKCKIDDVTKLLLLWSRVYARLGEALTELVYLGVGVIPQGYVHLDPHGRWLLSTEDIPVLKDDEAALDVFLGIVARRNATTHVY</sequence>
<gene>
    <name evidence="1" type="ORF">FA95DRAFT_1609635</name>
</gene>
<reference evidence="1" key="2">
    <citation type="journal article" date="2022" name="New Phytol.">
        <title>Evolutionary transition to the ectomycorrhizal habit in the genomes of a hyperdiverse lineage of mushroom-forming fungi.</title>
        <authorList>
            <person name="Looney B."/>
            <person name="Miyauchi S."/>
            <person name="Morin E."/>
            <person name="Drula E."/>
            <person name="Courty P.E."/>
            <person name="Kohler A."/>
            <person name="Kuo A."/>
            <person name="LaButti K."/>
            <person name="Pangilinan J."/>
            <person name="Lipzen A."/>
            <person name="Riley R."/>
            <person name="Andreopoulos W."/>
            <person name="He G."/>
            <person name="Johnson J."/>
            <person name="Nolan M."/>
            <person name="Tritt A."/>
            <person name="Barry K.W."/>
            <person name="Grigoriev I.V."/>
            <person name="Nagy L.G."/>
            <person name="Hibbett D."/>
            <person name="Henrissat B."/>
            <person name="Matheny P.B."/>
            <person name="Labbe J."/>
            <person name="Martin F.M."/>
        </authorList>
    </citation>
    <scope>NUCLEOTIDE SEQUENCE</scope>
    <source>
        <strain evidence="1">FP105234-sp</strain>
    </source>
</reference>